<sequence>MAFRIGECLLLTLLHNRNMSQAEFARKLECSRQYVHGLINGTETMSLEFALNAAHILECSVNDLYHLKDVSSRREV</sequence>
<keyword evidence="3" id="KW-1185">Reference proteome</keyword>
<dbReference type="PROSITE" id="PS50943">
    <property type="entry name" value="HTH_CROC1"/>
    <property type="match status" value="1"/>
</dbReference>
<dbReference type="RefSeq" id="WP_068671597.1">
    <property type="nucleotide sequence ID" value="NZ_LYPB01000096.1"/>
</dbReference>
<dbReference type="AlphaFoldDB" id="A0A197ZWP1"/>
<dbReference type="InterPro" id="IPR001387">
    <property type="entry name" value="Cro/C1-type_HTH"/>
</dbReference>
<gene>
    <name evidence="2" type="ORF">A8708_33170</name>
</gene>
<protein>
    <recommendedName>
        <fullName evidence="1">HTH cro/C1-type domain-containing protein</fullName>
    </recommendedName>
</protein>
<feature type="domain" description="HTH cro/C1-type" evidence="1">
    <location>
        <begin position="10"/>
        <end position="64"/>
    </location>
</feature>
<dbReference type="CDD" id="cd00093">
    <property type="entry name" value="HTH_XRE"/>
    <property type="match status" value="1"/>
</dbReference>
<name>A0A197ZWP1_9BACL</name>
<organism evidence="2 3">
    <name type="scientific">Paenibacillus oryzisoli</name>
    <dbReference type="NCBI Taxonomy" id="1850517"/>
    <lineage>
        <taxon>Bacteria</taxon>
        <taxon>Bacillati</taxon>
        <taxon>Bacillota</taxon>
        <taxon>Bacilli</taxon>
        <taxon>Bacillales</taxon>
        <taxon>Paenibacillaceae</taxon>
        <taxon>Paenibacillus</taxon>
    </lineage>
</organism>
<dbReference type="InterPro" id="IPR010982">
    <property type="entry name" value="Lambda_DNA-bd_dom_sf"/>
</dbReference>
<evidence type="ECO:0000259" key="1">
    <source>
        <dbReference type="PROSITE" id="PS50943"/>
    </source>
</evidence>
<dbReference type="SMART" id="SM00530">
    <property type="entry name" value="HTH_XRE"/>
    <property type="match status" value="1"/>
</dbReference>
<dbReference type="SUPFAM" id="SSF47413">
    <property type="entry name" value="lambda repressor-like DNA-binding domains"/>
    <property type="match status" value="1"/>
</dbReference>
<comment type="caution">
    <text evidence="2">The sequence shown here is derived from an EMBL/GenBank/DDBJ whole genome shotgun (WGS) entry which is preliminary data.</text>
</comment>
<reference evidence="2 3" key="1">
    <citation type="submission" date="2016-05" db="EMBL/GenBank/DDBJ databases">
        <title>Paenibacillus sp. 1ZS3-15 nov., isolated from the rhizosphere soil.</title>
        <authorList>
            <person name="Zhang X.X."/>
            <person name="Zhang J."/>
        </authorList>
    </citation>
    <scope>NUCLEOTIDE SEQUENCE [LARGE SCALE GENOMIC DNA]</scope>
    <source>
        <strain evidence="2 3">1ZS3-15</strain>
    </source>
</reference>
<evidence type="ECO:0000313" key="2">
    <source>
        <dbReference type="EMBL" id="OAS13237.1"/>
    </source>
</evidence>
<proteinExistence type="predicted"/>
<dbReference type="EMBL" id="LYPB01000096">
    <property type="protein sequence ID" value="OAS13237.1"/>
    <property type="molecule type" value="Genomic_DNA"/>
</dbReference>
<dbReference type="OrthoDB" id="2626209at2"/>
<dbReference type="Proteomes" id="UP000078454">
    <property type="component" value="Unassembled WGS sequence"/>
</dbReference>
<dbReference type="Gene3D" id="1.10.260.40">
    <property type="entry name" value="lambda repressor-like DNA-binding domains"/>
    <property type="match status" value="1"/>
</dbReference>
<evidence type="ECO:0000313" key="3">
    <source>
        <dbReference type="Proteomes" id="UP000078454"/>
    </source>
</evidence>
<dbReference type="Pfam" id="PF13443">
    <property type="entry name" value="HTH_26"/>
    <property type="match status" value="1"/>
</dbReference>
<accession>A0A197ZWP1</accession>
<dbReference type="GO" id="GO:0003677">
    <property type="term" value="F:DNA binding"/>
    <property type="evidence" value="ECO:0007669"/>
    <property type="project" value="InterPro"/>
</dbReference>